<dbReference type="InterPro" id="IPR046347">
    <property type="entry name" value="bZIP_sf"/>
</dbReference>
<dbReference type="PROSITE" id="PS50217">
    <property type="entry name" value="BZIP"/>
    <property type="match status" value="1"/>
</dbReference>
<dbReference type="SUPFAM" id="SSF57959">
    <property type="entry name" value="Leucine zipper domain"/>
    <property type="match status" value="1"/>
</dbReference>
<keyword evidence="10" id="KW-1185">Reference proteome</keyword>
<comment type="similarity">
    <text evidence="2">Belongs to the bZIP family.</text>
</comment>
<evidence type="ECO:0000256" key="5">
    <source>
        <dbReference type="ARBA" id="ARBA00023163"/>
    </source>
</evidence>
<comment type="subcellular location">
    <subcellularLocation>
        <location evidence="1">Nucleus</location>
    </subcellularLocation>
</comment>
<dbReference type="SMART" id="SM00338">
    <property type="entry name" value="BRLZ"/>
    <property type="match status" value="1"/>
</dbReference>
<dbReference type="Proteomes" id="UP000277580">
    <property type="component" value="Unassembled WGS sequence"/>
</dbReference>
<evidence type="ECO:0000259" key="8">
    <source>
        <dbReference type="PROSITE" id="PS50217"/>
    </source>
</evidence>
<keyword evidence="5" id="KW-0804">Transcription</keyword>
<evidence type="ECO:0000256" key="6">
    <source>
        <dbReference type="ARBA" id="ARBA00023242"/>
    </source>
</evidence>
<dbReference type="CDD" id="cd14686">
    <property type="entry name" value="bZIP"/>
    <property type="match status" value="1"/>
</dbReference>
<feature type="compositionally biased region" description="Polar residues" evidence="7">
    <location>
        <begin position="117"/>
        <end position="135"/>
    </location>
</feature>
<dbReference type="InterPro" id="IPR004826">
    <property type="entry name" value="bZIP_Maf"/>
</dbReference>
<dbReference type="AlphaFoldDB" id="A0A3N4L434"/>
<evidence type="ECO:0000313" key="9">
    <source>
        <dbReference type="EMBL" id="RPB17650.1"/>
    </source>
</evidence>
<protein>
    <recommendedName>
        <fullName evidence="8">BZIP domain-containing protein</fullName>
    </recommendedName>
</protein>
<dbReference type="PANTHER" id="PTHR47416">
    <property type="entry name" value="BASIC-LEUCINE ZIPPER TRANSCRIPTION FACTOR F-RELATED"/>
    <property type="match status" value="1"/>
</dbReference>
<dbReference type="OrthoDB" id="644067at2759"/>
<evidence type="ECO:0000256" key="3">
    <source>
        <dbReference type="ARBA" id="ARBA00023015"/>
    </source>
</evidence>
<evidence type="ECO:0000256" key="4">
    <source>
        <dbReference type="ARBA" id="ARBA00023125"/>
    </source>
</evidence>
<dbReference type="STRING" id="1392247.A0A3N4L434"/>
<sequence length="642" mass="70937">MSTGGYLPFQMEQYLQHSLSVDTRRTWLDDDESSILDENILDNNLLDSALDMSPIDRRRPSLLESSSAIFSPSNDWDFDHDMGMAGPADDAAVPAATFEHSNGTNNPFIKLEQAQPSYAQQNGSWSSNHGASGSCTPAPASYDNNAFPHSTYEDGSAYLAPAISASPAGAFDNNIHITPHATVFQSSLNSSMPSTPAQKDWQATGAEHEGQPMQKRMRPQSPSPRAHSPLHVLRRDGIRKKNARFDIPAERTLMNIDQLIARSNDDNEIKELKQQKRLLRNRQAALDSRQRKKQHTERLEEEKKIHSAVIQELEDKMNAMALQEEALHQRLEAVARERDFLAHKAETLQMEKEDMVRNHTIETGELRKKNSYFAEQIQKMQDTLERTPMAHAASSSGFSDDFNLDTDFDLNDNYWNDPMQMSNSEVSIKAEKVQSHGDSDKPAAAPGLLLILLLCGAFVASSKSSIHSLPPLPKQLQAASASVLSNIFQDAGVTTMQPNTVEVADGSSTSDWVVAKSAVPNMVGLDSSLAVLNAQLDGKPTTEQQHEQFMQLSAAEYNDVTTNNYLRDPEPISQRGRRHLEEGLASMRNNKGSAAEVYTRSLLWDKVDAEVVRRFAAFAARAQADTKVKTTGEGGGYGDSAV</sequence>
<dbReference type="GO" id="GO:0003700">
    <property type="term" value="F:DNA-binding transcription factor activity"/>
    <property type="evidence" value="ECO:0007669"/>
    <property type="project" value="InterPro"/>
</dbReference>
<dbReference type="Gene3D" id="1.20.5.170">
    <property type="match status" value="1"/>
</dbReference>
<dbReference type="GO" id="GO:0003677">
    <property type="term" value="F:DNA binding"/>
    <property type="evidence" value="ECO:0007669"/>
    <property type="project" value="UniProtKB-KW"/>
</dbReference>
<accession>A0A3N4L434</accession>
<reference evidence="9 10" key="1">
    <citation type="journal article" date="2018" name="Nat. Ecol. Evol.">
        <title>Pezizomycetes genomes reveal the molecular basis of ectomycorrhizal truffle lifestyle.</title>
        <authorList>
            <person name="Murat C."/>
            <person name="Payen T."/>
            <person name="Noel B."/>
            <person name="Kuo A."/>
            <person name="Morin E."/>
            <person name="Chen J."/>
            <person name="Kohler A."/>
            <person name="Krizsan K."/>
            <person name="Balestrini R."/>
            <person name="Da Silva C."/>
            <person name="Montanini B."/>
            <person name="Hainaut M."/>
            <person name="Levati E."/>
            <person name="Barry K.W."/>
            <person name="Belfiori B."/>
            <person name="Cichocki N."/>
            <person name="Clum A."/>
            <person name="Dockter R.B."/>
            <person name="Fauchery L."/>
            <person name="Guy J."/>
            <person name="Iotti M."/>
            <person name="Le Tacon F."/>
            <person name="Lindquist E.A."/>
            <person name="Lipzen A."/>
            <person name="Malagnac F."/>
            <person name="Mello A."/>
            <person name="Molinier V."/>
            <person name="Miyauchi S."/>
            <person name="Poulain J."/>
            <person name="Riccioni C."/>
            <person name="Rubini A."/>
            <person name="Sitrit Y."/>
            <person name="Splivallo R."/>
            <person name="Traeger S."/>
            <person name="Wang M."/>
            <person name="Zifcakova L."/>
            <person name="Wipf D."/>
            <person name="Zambonelli A."/>
            <person name="Paolocci F."/>
            <person name="Nowrousian M."/>
            <person name="Ottonello S."/>
            <person name="Baldrian P."/>
            <person name="Spatafora J.W."/>
            <person name="Henrissat B."/>
            <person name="Nagy L.G."/>
            <person name="Aury J.M."/>
            <person name="Wincker P."/>
            <person name="Grigoriev I.V."/>
            <person name="Bonfante P."/>
            <person name="Martin F.M."/>
        </authorList>
    </citation>
    <scope>NUCLEOTIDE SEQUENCE [LARGE SCALE GENOMIC DNA]</scope>
    <source>
        <strain evidence="9 10">CCBAS932</strain>
    </source>
</reference>
<evidence type="ECO:0000256" key="2">
    <source>
        <dbReference type="ARBA" id="ARBA00007163"/>
    </source>
</evidence>
<keyword evidence="6" id="KW-0539">Nucleus</keyword>
<feature type="region of interest" description="Disordered" evidence="7">
    <location>
        <begin position="281"/>
        <end position="302"/>
    </location>
</feature>
<evidence type="ECO:0000256" key="7">
    <source>
        <dbReference type="SAM" id="MobiDB-lite"/>
    </source>
</evidence>
<dbReference type="GO" id="GO:0005634">
    <property type="term" value="C:nucleus"/>
    <property type="evidence" value="ECO:0007669"/>
    <property type="project" value="UniProtKB-SubCell"/>
</dbReference>
<feature type="compositionally biased region" description="Polar residues" evidence="7">
    <location>
        <begin position="186"/>
        <end position="197"/>
    </location>
</feature>
<name>A0A3N4L434_9PEZI</name>
<feature type="region of interest" description="Disordered" evidence="7">
    <location>
        <begin position="186"/>
        <end position="228"/>
    </location>
</feature>
<evidence type="ECO:0000256" key="1">
    <source>
        <dbReference type="ARBA" id="ARBA00004123"/>
    </source>
</evidence>
<dbReference type="InterPro" id="IPR004827">
    <property type="entry name" value="bZIP"/>
</dbReference>
<gene>
    <name evidence="9" type="ORF">P167DRAFT_5681</name>
</gene>
<keyword evidence="4" id="KW-0238">DNA-binding</keyword>
<dbReference type="EMBL" id="ML119105">
    <property type="protein sequence ID" value="RPB17650.1"/>
    <property type="molecule type" value="Genomic_DNA"/>
</dbReference>
<proteinExistence type="inferred from homology"/>
<evidence type="ECO:0000313" key="10">
    <source>
        <dbReference type="Proteomes" id="UP000277580"/>
    </source>
</evidence>
<feature type="domain" description="BZIP" evidence="8">
    <location>
        <begin position="271"/>
        <end position="334"/>
    </location>
</feature>
<dbReference type="Pfam" id="PF03131">
    <property type="entry name" value="bZIP_Maf"/>
    <property type="match status" value="1"/>
</dbReference>
<keyword evidence="3" id="KW-0805">Transcription regulation</keyword>
<organism evidence="9 10">
    <name type="scientific">Morchella conica CCBAS932</name>
    <dbReference type="NCBI Taxonomy" id="1392247"/>
    <lineage>
        <taxon>Eukaryota</taxon>
        <taxon>Fungi</taxon>
        <taxon>Dikarya</taxon>
        <taxon>Ascomycota</taxon>
        <taxon>Pezizomycotina</taxon>
        <taxon>Pezizomycetes</taxon>
        <taxon>Pezizales</taxon>
        <taxon>Morchellaceae</taxon>
        <taxon>Morchella</taxon>
    </lineage>
</organism>
<dbReference type="PANTHER" id="PTHR47416:SF8">
    <property type="entry name" value="BASIC-LEUCINE ZIPPER TRANSCRIPTION FACTOR E-RELATED"/>
    <property type="match status" value="1"/>
</dbReference>
<dbReference type="InParanoid" id="A0A3N4L434"/>
<feature type="region of interest" description="Disordered" evidence="7">
    <location>
        <begin position="117"/>
        <end position="136"/>
    </location>
</feature>